<sequence>MTNIHSVDHYTIDSAVAIEERWGFLLPWCEVLKGRIEYRFPKHEEGVAWATRGRYLCVILPEGERLDEEDYEMSPDDEVKFQRELKHVQEALALLSVVAYVDYKVWRYLLETHCGLYSVGQSEEARYANVIVPRFLLKTRVKALQSTENGSFNSALVQFCGTSLYDNPSDEYLDALSRIAALDPNLTSDSPGVDVKVPVRVRWHRSIRLLEDIWRAEQTIREQWQEHAEEPMVPPAGSLRCTFKLEPMEADFSYIERGVMAELLEELVTSNARFSQFSLHMREEYLLEDDNPTLRKLFVNVITRVFDNVRRPIEEAHYTFDVDAVGEDIPRLQLGAVHLDCRFCSTSMFEAFCSAMVVNQTTAKLSIKLRLKVEHEGQGFYPFDPVRARRWWKWIAYAFFSKRARACSSLKSLALMRIESMSIEDMEAFTAVVKSEHPEEELFDRPRGLIKPRDATLKSGAPIRWKFDDEGEPNLDWDPITLESDIPFVRTFSDDGTSEWVDAIIPGLGQCQVQRDDLEVQATSEDGVGDSNGGVTSL</sequence>
<proteinExistence type="predicted"/>
<dbReference type="GeneID" id="20647825"/>
<reference evidence="1 2" key="1">
    <citation type="journal article" date="2006" name="Science">
        <title>Phytophthora genome sequences uncover evolutionary origins and mechanisms of pathogenesis.</title>
        <authorList>
            <person name="Tyler B.M."/>
            <person name="Tripathy S."/>
            <person name="Zhang X."/>
            <person name="Dehal P."/>
            <person name="Jiang R.H."/>
            <person name="Aerts A."/>
            <person name="Arredondo F.D."/>
            <person name="Baxter L."/>
            <person name="Bensasson D."/>
            <person name="Beynon J.L."/>
            <person name="Chapman J."/>
            <person name="Damasceno C.M."/>
            <person name="Dorrance A.E."/>
            <person name="Dou D."/>
            <person name="Dickerman A.W."/>
            <person name="Dubchak I.L."/>
            <person name="Garbelotto M."/>
            <person name="Gijzen M."/>
            <person name="Gordon S.G."/>
            <person name="Govers F."/>
            <person name="Grunwald N.J."/>
            <person name="Huang W."/>
            <person name="Ivors K.L."/>
            <person name="Jones R.W."/>
            <person name="Kamoun S."/>
            <person name="Krampis K."/>
            <person name="Lamour K.H."/>
            <person name="Lee M.K."/>
            <person name="McDonald W.H."/>
            <person name="Medina M."/>
            <person name="Meijer H.J."/>
            <person name="Nordberg E.K."/>
            <person name="Maclean D.J."/>
            <person name="Ospina-Giraldo M.D."/>
            <person name="Morris P.F."/>
            <person name="Phuntumart V."/>
            <person name="Putnam N.H."/>
            <person name="Rash S."/>
            <person name="Rose J.K."/>
            <person name="Sakihama Y."/>
            <person name="Salamov A.A."/>
            <person name="Savidor A."/>
            <person name="Scheuring C.F."/>
            <person name="Smith B.M."/>
            <person name="Sobral B.W."/>
            <person name="Terry A."/>
            <person name="Torto-Alalibo T.A."/>
            <person name="Win J."/>
            <person name="Xu Z."/>
            <person name="Zhang H."/>
            <person name="Grigoriev I.V."/>
            <person name="Rokhsar D.S."/>
            <person name="Boore J.L."/>
        </authorList>
    </citation>
    <scope>NUCLEOTIDE SEQUENCE [LARGE SCALE GENOMIC DNA]</scope>
    <source>
        <strain evidence="1 2">P6497</strain>
    </source>
</reference>
<dbReference type="Proteomes" id="UP000002640">
    <property type="component" value="Unassembled WGS sequence"/>
</dbReference>
<dbReference type="EMBL" id="JH159161">
    <property type="protein sequence ID" value="EGZ08108.1"/>
    <property type="molecule type" value="Genomic_DNA"/>
</dbReference>
<keyword evidence="2" id="KW-1185">Reference proteome</keyword>
<evidence type="ECO:0000313" key="1">
    <source>
        <dbReference type="EMBL" id="EGZ08108.1"/>
    </source>
</evidence>
<dbReference type="InParanoid" id="G5A882"/>
<protein>
    <submittedName>
        <fullName evidence="1">Uncharacterized protein</fullName>
    </submittedName>
</protein>
<dbReference type="KEGG" id="psoj:PHYSODRAFT_339961"/>
<evidence type="ECO:0000313" key="2">
    <source>
        <dbReference type="Proteomes" id="UP000002640"/>
    </source>
</evidence>
<dbReference type="RefSeq" id="XP_009536280.1">
    <property type="nucleotide sequence ID" value="XM_009537985.1"/>
</dbReference>
<gene>
    <name evidence="1" type="ORF">PHYSODRAFT_339961</name>
</gene>
<organism evidence="1 2">
    <name type="scientific">Phytophthora sojae (strain P6497)</name>
    <name type="common">Soybean stem and root rot agent</name>
    <name type="synonym">Phytophthora megasperma f. sp. glycines</name>
    <dbReference type="NCBI Taxonomy" id="1094619"/>
    <lineage>
        <taxon>Eukaryota</taxon>
        <taxon>Sar</taxon>
        <taxon>Stramenopiles</taxon>
        <taxon>Oomycota</taxon>
        <taxon>Peronosporomycetes</taxon>
        <taxon>Peronosporales</taxon>
        <taxon>Peronosporaceae</taxon>
        <taxon>Phytophthora</taxon>
    </lineage>
</organism>
<accession>G5A882</accession>
<name>G5A882_PHYSP</name>
<dbReference type="AlphaFoldDB" id="G5A882"/>